<evidence type="ECO:0000313" key="2">
    <source>
        <dbReference type="EMBL" id="KAK0624701.1"/>
    </source>
</evidence>
<gene>
    <name evidence="2" type="ORF">B0T17DRAFT_250452</name>
</gene>
<accession>A0AA39X037</accession>
<protein>
    <recommendedName>
        <fullName evidence="1">DUF7053 domain-containing protein</fullName>
    </recommendedName>
</protein>
<sequence>MASLFTTTARITHITPLPPTTTLPQAIAMLHDYDFILHCDPHLAKYEMIPTSTPPALPAAIQSRRAVAVEGDNSSTATVSYSVTDVVHAIPAGLWDTNVVSTYEFTRLANGIFVRIKSPMAIVMDTVWEVKEGKEGLEMVEDVEIRCSRLLMGVVKGQCEGNWRAIHGKMVGRLEAEAATKVEKVSGES</sequence>
<organism evidence="2 3">
    <name type="scientific">Bombardia bombarda</name>
    <dbReference type="NCBI Taxonomy" id="252184"/>
    <lineage>
        <taxon>Eukaryota</taxon>
        <taxon>Fungi</taxon>
        <taxon>Dikarya</taxon>
        <taxon>Ascomycota</taxon>
        <taxon>Pezizomycotina</taxon>
        <taxon>Sordariomycetes</taxon>
        <taxon>Sordariomycetidae</taxon>
        <taxon>Sordariales</taxon>
        <taxon>Lasiosphaeriaceae</taxon>
        <taxon>Bombardia</taxon>
    </lineage>
</organism>
<dbReference type="Proteomes" id="UP001174934">
    <property type="component" value="Unassembled WGS sequence"/>
</dbReference>
<feature type="non-terminal residue" evidence="2">
    <location>
        <position position="189"/>
    </location>
</feature>
<feature type="domain" description="DUF7053" evidence="1">
    <location>
        <begin position="7"/>
        <end position="175"/>
    </location>
</feature>
<evidence type="ECO:0000259" key="1">
    <source>
        <dbReference type="Pfam" id="PF23155"/>
    </source>
</evidence>
<name>A0AA39X037_9PEZI</name>
<dbReference type="PANTHER" id="PTHR38117:SF1">
    <property type="entry name" value="DUF3074 DOMAIN-CONTAINING PROTEIN"/>
    <property type="match status" value="1"/>
</dbReference>
<evidence type="ECO:0000313" key="3">
    <source>
        <dbReference type="Proteomes" id="UP001174934"/>
    </source>
</evidence>
<reference evidence="2" key="1">
    <citation type="submission" date="2023-06" db="EMBL/GenBank/DDBJ databases">
        <title>Genome-scale phylogeny and comparative genomics of the fungal order Sordariales.</title>
        <authorList>
            <consortium name="Lawrence Berkeley National Laboratory"/>
            <person name="Hensen N."/>
            <person name="Bonometti L."/>
            <person name="Westerberg I."/>
            <person name="Brannstrom I.O."/>
            <person name="Guillou S."/>
            <person name="Cros-Aarteil S."/>
            <person name="Calhoun S."/>
            <person name="Haridas S."/>
            <person name="Kuo A."/>
            <person name="Mondo S."/>
            <person name="Pangilinan J."/>
            <person name="Riley R."/>
            <person name="LaButti K."/>
            <person name="Andreopoulos B."/>
            <person name="Lipzen A."/>
            <person name="Chen C."/>
            <person name="Yanf M."/>
            <person name="Daum C."/>
            <person name="Ng V."/>
            <person name="Clum A."/>
            <person name="Steindorff A."/>
            <person name="Ohm R."/>
            <person name="Martin F."/>
            <person name="Silar P."/>
            <person name="Natvig D."/>
            <person name="Lalanne C."/>
            <person name="Gautier V."/>
            <person name="Ament-velasquez S.L."/>
            <person name="Kruys A."/>
            <person name="Hutchinson M.I."/>
            <person name="Powell A.J."/>
            <person name="Barry K."/>
            <person name="Miller A.N."/>
            <person name="Grigoriev I.V."/>
            <person name="Debuchy R."/>
            <person name="Gladieux P."/>
            <person name="Thoren M.H."/>
            <person name="Johannesson H."/>
        </authorList>
    </citation>
    <scope>NUCLEOTIDE SEQUENCE</scope>
    <source>
        <strain evidence="2">SMH3391-2</strain>
    </source>
</reference>
<dbReference type="EMBL" id="JAULSR010000003">
    <property type="protein sequence ID" value="KAK0624701.1"/>
    <property type="molecule type" value="Genomic_DNA"/>
</dbReference>
<dbReference type="InterPro" id="IPR055481">
    <property type="entry name" value="DUF7053"/>
</dbReference>
<dbReference type="AlphaFoldDB" id="A0AA39X037"/>
<dbReference type="PANTHER" id="PTHR38117">
    <property type="entry name" value="NACHT AND WD40 DOMAIN PROTEIN"/>
    <property type="match status" value="1"/>
</dbReference>
<proteinExistence type="predicted"/>
<dbReference type="Pfam" id="PF23155">
    <property type="entry name" value="DUF7053"/>
    <property type="match status" value="1"/>
</dbReference>
<comment type="caution">
    <text evidence="2">The sequence shown here is derived from an EMBL/GenBank/DDBJ whole genome shotgun (WGS) entry which is preliminary data.</text>
</comment>
<keyword evidence="3" id="KW-1185">Reference proteome</keyword>